<protein>
    <submittedName>
        <fullName evidence="2">Uncharacterized protein</fullName>
    </submittedName>
</protein>
<reference evidence="2 3" key="1">
    <citation type="journal article" date="2012" name="Genome Biol.">
        <title>Genome and low-iron response of an oceanic diatom adapted to chronic iron limitation.</title>
        <authorList>
            <person name="Lommer M."/>
            <person name="Specht M."/>
            <person name="Roy A.S."/>
            <person name="Kraemer L."/>
            <person name="Andreson R."/>
            <person name="Gutowska M.A."/>
            <person name="Wolf J."/>
            <person name="Bergner S.V."/>
            <person name="Schilhabel M.B."/>
            <person name="Klostermeier U.C."/>
            <person name="Beiko R.G."/>
            <person name="Rosenstiel P."/>
            <person name="Hippler M."/>
            <person name="Laroche J."/>
        </authorList>
    </citation>
    <scope>NUCLEOTIDE SEQUENCE [LARGE SCALE GENOMIC DNA]</scope>
    <source>
        <strain evidence="2 3">CCMP1005</strain>
    </source>
</reference>
<comment type="caution">
    <text evidence="2">The sequence shown here is derived from an EMBL/GenBank/DDBJ whole genome shotgun (WGS) entry which is preliminary data.</text>
</comment>
<dbReference type="AlphaFoldDB" id="K0TIC1"/>
<name>K0TIC1_THAOC</name>
<accession>K0TIC1</accession>
<gene>
    <name evidence="2" type="ORF">THAOC_01472</name>
</gene>
<feature type="region of interest" description="Disordered" evidence="1">
    <location>
        <begin position="94"/>
        <end position="149"/>
    </location>
</feature>
<feature type="region of interest" description="Disordered" evidence="1">
    <location>
        <begin position="39"/>
        <end position="75"/>
    </location>
</feature>
<evidence type="ECO:0000313" key="2">
    <source>
        <dbReference type="EMBL" id="EJK76749.1"/>
    </source>
</evidence>
<feature type="compositionally biased region" description="Basic residues" evidence="1">
    <location>
        <begin position="94"/>
        <end position="104"/>
    </location>
</feature>
<evidence type="ECO:0000256" key="1">
    <source>
        <dbReference type="SAM" id="MobiDB-lite"/>
    </source>
</evidence>
<dbReference type="Proteomes" id="UP000266841">
    <property type="component" value="Unassembled WGS sequence"/>
</dbReference>
<proteinExistence type="predicted"/>
<feature type="non-terminal residue" evidence="2">
    <location>
        <position position="1"/>
    </location>
</feature>
<dbReference type="EMBL" id="AGNL01001751">
    <property type="protein sequence ID" value="EJK76749.1"/>
    <property type="molecule type" value="Genomic_DNA"/>
</dbReference>
<organism evidence="2 3">
    <name type="scientific">Thalassiosira oceanica</name>
    <name type="common">Marine diatom</name>
    <dbReference type="NCBI Taxonomy" id="159749"/>
    <lineage>
        <taxon>Eukaryota</taxon>
        <taxon>Sar</taxon>
        <taxon>Stramenopiles</taxon>
        <taxon>Ochrophyta</taxon>
        <taxon>Bacillariophyta</taxon>
        <taxon>Coscinodiscophyceae</taxon>
        <taxon>Thalassiosirophycidae</taxon>
        <taxon>Thalassiosirales</taxon>
        <taxon>Thalassiosiraceae</taxon>
        <taxon>Thalassiosira</taxon>
    </lineage>
</organism>
<sequence length="149" mass="15522">ADAEVPSSTVTTAAVVSVSGDLTFSSRNLVIATHSPRAVASSFRHEDEQQEAAGTVTNPEGARGDGGEGDGVPGVHGRELPLFVLALRRESRIRRGASRPKLRGRLSIGDGPRRGDWLGRTAADEKSAGTPAARSRISDGEDGQSFGFG</sequence>
<feature type="compositionally biased region" description="Basic and acidic residues" evidence="1">
    <location>
        <begin position="111"/>
        <end position="127"/>
    </location>
</feature>
<keyword evidence="3" id="KW-1185">Reference proteome</keyword>
<evidence type="ECO:0000313" key="3">
    <source>
        <dbReference type="Proteomes" id="UP000266841"/>
    </source>
</evidence>